<organism evidence="3 4">
    <name type="scientific">Coprinopsis cinerea (strain Okayama-7 / 130 / ATCC MYA-4618 / FGSC 9003)</name>
    <name type="common">Inky cap fungus</name>
    <name type="synonym">Hormographiella aspergillata</name>
    <dbReference type="NCBI Taxonomy" id="240176"/>
    <lineage>
        <taxon>Eukaryota</taxon>
        <taxon>Fungi</taxon>
        <taxon>Dikarya</taxon>
        <taxon>Basidiomycota</taxon>
        <taxon>Agaricomycotina</taxon>
        <taxon>Agaricomycetes</taxon>
        <taxon>Agaricomycetidae</taxon>
        <taxon>Agaricales</taxon>
        <taxon>Agaricineae</taxon>
        <taxon>Psathyrellaceae</taxon>
        <taxon>Coprinopsis</taxon>
    </lineage>
</organism>
<name>A8NIM4_COPC7</name>
<evidence type="ECO:0000313" key="4">
    <source>
        <dbReference type="Proteomes" id="UP000001861"/>
    </source>
</evidence>
<dbReference type="RefSeq" id="XP_001834031.1">
    <property type="nucleotide sequence ID" value="XM_001833979.1"/>
</dbReference>
<protein>
    <submittedName>
        <fullName evidence="3">Uncharacterized protein</fullName>
    </submittedName>
</protein>
<dbReference type="VEuPathDB" id="FungiDB:CC1G_09445"/>
<evidence type="ECO:0000256" key="2">
    <source>
        <dbReference type="SAM" id="Phobius"/>
    </source>
</evidence>
<dbReference type="InParanoid" id="A8NIM4"/>
<dbReference type="AlphaFoldDB" id="A8NIM4"/>
<dbReference type="EMBL" id="AACS02000010">
    <property type="protein sequence ID" value="EAU87826.1"/>
    <property type="molecule type" value="Genomic_DNA"/>
</dbReference>
<dbReference type="Proteomes" id="UP000001861">
    <property type="component" value="Unassembled WGS sequence"/>
</dbReference>
<dbReference type="GeneID" id="6010535"/>
<sequence>MYEPEKRPNNRQGYDASDFTIPPLVFPRSNQDREQSPTSRQNASIYNHARNNSLSSLTTVVGDTDSILSLYSTSTKVYASHQTGPYSRSKHQKRPSGFSSSQVTLVGRSNDIEKQFRKVNTNAVPPPPPTPTVKKVARGVGICTGLCLMTVLFTLSMLSVLFMILSINANLIAWPKHEVGPMNLREYAGRKATDGPAKEP</sequence>
<feature type="region of interest" description="Disordered" evidence="1">
    <location>
        <begin position="1"/>
        <end position="44"/>
    </location>
</feature>
<keyword evidence="2" id="KW-0472">Membrane</keyword>
<gene>
    <name evidence="3" type="ORF">CC1G_09445</name>
</gene>
<keyword evidence="2" id="KW-0812">Transmembrane</keyword>
<evidence type="ECO:0000313" key="3">
    <source>
        <dbReference type="EMBL" id="EAU87826.1"/>
    </source>
</evidence>
<keyword evidence="2" id="KW-1133">Transmembrane helix</keyword>
<accession>A8NIM4</accession>
<comment type="caution">
    <text evidence="3">The sequence shown here is derived from an EMBL/GenBank/DDBJ whole genome shotgun (WGS) entry which is preliminary data.</text>
</comment>
<reference evidence="3 4" key="1">
    <citation type="journal article" date="2010" name="Proc. Natl. Acad. Sci. U.S.A.">
        <title>Insights into evolution of multicellular fungi from the assembled chromosomes of the mushroom Coprinopsis cinerea (Coprinus cinereus).</title>
        <authorList>
            <person name="Stajich J.E."/>
            <person name="Wilke S.K."/>
            <person name="Ahren D."/>
            <person name="Au C.H."/>
            <person name="Birren B.W."/>
            <person name="Borodovsky M."/>
            <person name="Burns C."/>
            <person name="Canback B."/>
            <person name="Casselton L.A."/>
            <person name="Cheng C.K."/>
            <person name="Deng J."/>
            <person name="Dietrich F.S."/>
            <person name="Fargo D.C."/>
            <person name="Farman M.L."/>
            <person name="Gathman A.C."/>
            <person name="Goldberg J."/>
            <person name="Guigo R."/>
            <person name="Hoegger P.J."/>
            <person name="Hooker J.B."/>
            <person name="Huggins A."/>
            <person name="James T.Y."/>
            <person name="Kamada T."/>
            <person name="Kilaru S."/>
            <person name="Kodira C."/>
            <person name="Kues U."/>
            <person name="Kupfer D."/>
            <person name="Kwan H.S."/>
            <person name="Lomsadze A."/>
            <person name="Li W."/>
            <person name="Lilly W.W."/>
            <person name="Ma L.J."/>
            <person name="Mackey A.J."/>
            <person name="Manning G."/>
            <person name="Martin F."/>
            <person name="Muraguchi H."/>
            <person name="Natvig D.O."/>
            <person name="Palmerini H."/>
            <person name="Ramesh M.A."/>
            <person name="Rehmeyer C.J."/>
            <person name="Roe B.A."/>
            <person name="Shenoy N."/>
            <person name="Stanke M."/>
            <person name="Ter-Hovhannisyan V."/>
            <person name="Tunlid A."/>
            <person name="Velagapudi R."/>
            <person name="Vision T.J."/>
            <person name="Zeng Q."/>
            <person name="Zolan M.E."/>
            <person name="Pukkila P.J."/>
        </authorList>
    </citation>
    <scope>NUCLEOTIDE SEQUENCE [LARGE SCALE GENOMIC DNA]</scope>
    <source>
        <strain evidence="4">Okayama-7 / 130 / ATCC MYA-4618 / FGSC 9003</strain>
    </source>
</reference>
<keyword evidence="4" id="KW-1185">Reference proteome</keyword>
<proteinExistence type="predicted"/>
<evidence type="ECO:0000256" key="1">
    <source>
        <dbReference type="SAM" id="MobiDB-lite"/>
    </source>
</evidence>
<feature type="region of interest" description="Disordered" evidence="1">
    <location>
        <begin position="81"/>
        <end position="103"/>
    </location>
</feature>
<feature type="transmembrane region" description="Helical" evidence="2">
    <location>
        <begin position="140"/>
        <end position="165"/>
    </location>
</feature>
<dbReference type="KEGG" id="cci:CC1G_09445"/>